<evidence type="ECO:0000256" key="5">
    <source>
        <dbReference type="ARBA" id="ARBA00022989"/>
    </source>
</evidence>
<dbReference type="AlphaFoldDB" id="A0A1G5NV39"/>
<dbReference type="PANTHER" id="PTHR30250:SF10">
    <property type="entry name" value="LIPOPOLYSACCHARIDE BIOSYNTHESIS PROTEIN WZXC"/>
    <property type="match status" value="1"/>
</dbReference>
<evidence type="ECO:0000313" key="9">
    <source>
        <dbReference type="Proteomes" id="UP000199347"/>
    </source>
</evidence>
<dbReference type="PANTHER" id="PTHR30250">
    <property type="entry name" value="PST FAMILY PREDICTED COLANIC ACID TRANSPORTER"/>
    <property type="match status" value="1"/>
</dbReference>
<dbReference type="EMBL" id="FMVW01000006">
    <property type="protein sequence ID" value="SCZ40580.1"/>
    <property type="molecule type" value="Genomic_DNA"/>
</dbReference>
<feature type="transmembrane region" description="Helical" evidence="7">
    <location>
        <begin position="263"/>
        <end position="281"/>
    </location>
</feature>
<dbReference type="RefSeq" id="WP_200170562.1">
    <property type="nucleotide sequence ID" value="NZ_FMVW01000006.1"/>
</dbReference>
<protein>
    <submittedName>
        <fullName evidence="8">Membrane protein involved in the export of O-antigen and teichoic acid</fullName>
    </submittedName>
</protein>
<evidence type="ECO:0000256" key="2">
    <source>
        <dbReference type="ARBA" id="ARBA00007430"/>
    </source>
</evidence>
<comment type="subcellular location">
    <subcellularLocation>
        <location evidence="1">Cell membrane</location>
        <topology evidence="1">Multi-pass membrane protein</topology>
    </subcellularLocation>
</comment>
<feature type="transmembrane region" description="Helical" evidence="7">
    <location>
        <begin position="156"/>
        <end position="175"/>
    </location>
</feature>
<keyword evidence="3" id="KW-1003">Cell membrane</keyword>
<dbReference type="STRING" id="1120955.SAMN03080610_02610"/>
<gene>
    <name evidence="8" type="ORF">SAMN03080610_02610</name>
</gene>
<keyword evidence="5 7" id="KW-1133">Transmembrane helix</keyword>
<dbReference type="Proteomes" id="UP000199347">
    <property type="component" value="Unassembled WGS sequence"/>
</dbReference>
<evidence type="ECO:0000256" key="1">
    <source>
        <dbReference type="ARBA" id="ARBA00004651"/>
    </source>
</evidence>
<evidence type="ECO:0000256" key="6">
    <source>
        <dbReference type="ARBA" id="ARBA00023136"/>
    </source>
</evidence>
<proteinExistence type="inferred from homology"/>
<name>A0A1G5NV39_AFIMA</name>
<dbReference type="Pfam" id="PF13440">
    <property type="entry name" value="Polysacc_synt_3"/>
    <property type="match status" value="1"/>
</dbReference>
<reference evidence="8 9" key="1">
    <citation type="submission" date="2016-10" db="EMBL/GenBank/DDBJ databases">
        <authorList>
            <person name="de Groot N.N."/>
        </authorList>
    </citation>
    <scope>NUCLEOTIDE SEQUENCE [LARGE SCALE GENOMIC DNA]</scope>
    <source>
        <strain evidence="8 9">DSM 2698</strain>
    </source>
</reference>
<feature type="transmembrane region" description="Helical" evidence="7">
    <location>
        <begin position="293"/>
        <end position="316"/>
    </location>
</feature>
<feature type="transmembrane region" description="Helical" evidence="7">
    <location>
        <begin position="94"/>
        <end position="114"/>
    </location>
</feature>
<evidence type="ECO:0000256" key="7">
    <source>
        <dbReference type="SAM" id="Phobius"/>
    </source>
</evidence>
<feature type="transmembrane region" description="Helical" evidence="7">
    <location>
        <begin position="120"/>
        <end position="136"/>
    </location>
</feature>
<feature type="transmembrane region" description="Helical" evidence="7">
    <location>
        <begin position="363"/>
        <end position="381"/>
    </location>
</feature>
<keyword evidence="6 7" id="KW-0472">Membrane</keyword>
<keyword evidence="4 7" id="KW-0812">Transmembrane</keyword>
<comment type="similarity">
    <text evidence="2">Belongs to the polysaccharide synthase family.</text>
</comment>
<accession>A0A1G5NV39</accession>
<feature type="transmembrane region" description="Helical" evidence="7">
    <location>
        <begin position="387"/>
        <end position="410"/>
    </location>
</feature>
<sequence>MALAIKALMGRIKGSSLTGGLAAYGASEVVSKLSRLGVVVVLARYMDPLSIGLAAGAIATSDILKSLTENGVGQRIIAADQNELESTCRTAHRIFWVWCLGLFGLQLALAGAVSGVSGDWLGFALIAVIAGEYLFMPGGLTQCALAMREGKLKQTAAIAGGQVVAGNILTVLLVLVWPHPLAIVLPRLLTAPIWLIAMRRLRPWRPADVAAAPLRPFVRFGSAVIGIEFLKAVRMQGDKLIVGGLLGADALGIYFFAVNAGLGITTSFSTALSTVLFPYICRSENRDRALGHAFALSMAIIVPVAIAQSLLAPYYVPVLFGAEWADMAPLVAILCLAAIPTVLWSASAQWLRTGGRAGTEFTYSLAIGATVLVSTAVAASFGLTAVAWTVLAAMTASQVVASVPAILAALRASIGFVPTLSAQRC</sequence>
<organism evidence="8 9">
    <name type="scientific">Afifella marina DSM 2698</name>
    <dbReference type="NCBI Taxonomy" id="1120955"/>
    <lineage>
        <taxon>Bacteria</taxon>
        <taxon>Pseudomonadati</taxon>
        <taxon>Pseudomonadota</taxon>
        <taxon>Alphaproteobacteria</taxon>
        <taxon>Hyphomicrobiales</taxon>
        <taxon>Afifellaceae</taxon>
        <taxon>Afifella</taxon>
    </lineage>
</organism>
<feature type="transmembrane region" description="Helical" evidence="7">
    <location>
        <begin position="328"/>
        <end position="351"/>
    </location>
</feature>
<evidence type="ECO:0000256" key="4">
    <source>
        <dbReference type="ARBA" id="ARBA00022692"/>
    </source>
</evidence>
<keyword evidence="9" id="KW-1185">Reference proteome</keyword>
<evidence type="ECO:0000256" key="3">
    <source>
        <dbReference type="ARBA" id="ARBA00022475"/>
    </source>
</evidence>
<dbReference type="InterPro" id="IPR050833">
    <property type="entry name" value="Poly_Biosynth_Transport"/>
</dbReference>
<dbReference type="GO" id="GO:0005886">
    <property type="term" value="C:plasma membrane"/>
    <property type="evidence" value="ECO:0007669"/>
    <property type="project" value="UniProtKB-SubCell"/>
</dbReference>
<evidence type="ECO:0000313" key="8">
    <source>
        <dbReference type="EMBL" id="SCZ40580.1"/>
    </source>
</evidence>